<dbReference type="PANTHER" id="PTHR23043">
    <property type="entry name" value="HYPOXIA-INDUCIBLE FACTOR 1 ALPHA"/>
    <property type="match status" value="1"/>
</dbReference>
<evidence type="ECO:0000313" key="7">
    <source>
        <dbReference type="EMBL" id="CAD5112885.1"/>
    </source>
</evidence>
<evidence type="ECO:0000259" key="6">
    <source>
        <dbReference type="PROSITE" id="PS50112"/>
    </source>
</evidence>
<feature type="domain" description="PAS" evidence="6">
    <location>
        <begin position="130"/>
        <end position="165"/>
    </location>
</feature>
<keyword evidence="4" id="KW-0539">Nucleus</keyword>
<proteinExistence type="predicted"/>
<dbReference type="SUPFAM" id="SSF55785">
    <property type="entry name" value="PYP-like sensor domain (PAS domain)"/>
    <property type="match status" value="1"/>
</dbReference>
<evidence type="ECO:0000256" key="4">
    <source>
        <dbReference type="ARBA" id="ARBA00023242"/>
    </source>
</evidence>
<comment type="subcellular location">
    <subcellularLocation>
        <location evidence="1">Nucleus</location>
    </subcellularLocation>
</comment>
<dbReference type="EMBL" id="CAJFCJ010000003">
    <property type="protein sequence ID" value="CAD5112885.1"/>
    <property type="molecule type" value="Genomic_DNA"/>
</dbReference>
<gene>
    <name evidence="7" type="ORF">DGYR_LOCUS1952</name>
</gene>
<evidence type="ECO:0000313" key="8">
    <source>
        <dbReference type="Proteomes" id="UP000549394"/>
    </source>
</evidence>
<dbReference type="CDD" id="cd00130">
    <property type="entry name" value="PAS"/>
    <property type="match status" value="1"/>
</dbReference>
<dbReference type="OrthoDB" id="9978016at2759"/>
<dbReference type="AlphaFoldDB" id="A0A7I8VB20"/>
<feature type="region of interest" description="Disordered" evidence="5">
    <location>
        <begin position="263"/>
        <end position="339"/>
    </location>
</feature>
<protein>
    <recommendedName>
        <fullName evidence="6">PAS domain-containing protein</fullName>
    </recommendedName>
</protein>
<evidence type="ECO:0000256" key="2">
    <source>
        <dbReference type="ARBA" id="ARBA00023015"/>
    </source>
</evidence>
<feature type="compositionally biased region" description="Low complexity" evidence="5">
    <location>
        <begin position="271"/>
        <end position="286"/>
    </location>
</feature>
<dbReference type="GO" id="GO:0000981">
    <property type="term" value="F:DNA-binding transcription factor activity, RNA polymerase II-specific"/>
    <property type="evidence" value="ECO:0007669"/>
    <property type="project" value="TreeGrafter"/>
</dbReference>
<comment type="caution">
    <text evidence="7">The sequence shown here is derived from an EMBL/GenBank/DDBJ whole genome shotgun (WGS) entry which is preliminary data.</text>
</comment>
<evidence type="ECO:0000256" key="5">
    <source>
        <dbReference type="SAM" id="MobiDB-lite"/>
    </source>
</evidence>
<dbReference type="Pfam" id="PF14598">
    <property type="entry name" value="PAS_11"/>
    <property type="match status" value="1"/>
</dbReference>
<dbReference type="GO" id="GO:0005634">
    <property type="term" value="C:nucleus"/>
    <property type="evidence" value="ECO:0007669"/>
    <property type="project" value="UniProtKB-SubCell"/>
</dbReference>
<accession>A0A7I8VB20</accession>
<sequence length="537" mass="60108">MMTQGDSIYDIIDKRDHSIVQSQLANAPFNPNPLTGMDERNFFCKMNVSRTLRRQTGFGDHKVMHIQGHFIQAPQQSDLARQPVFMAVCSPLITPDVKESLIQNNTMVFQTVHCLDMKYMEMAYNGEFHLGYTENEIQGLSWYKLIHPEDVQEAKEKHSQLIKSSHEMGCMLTLRMFAKDGTWIWVNLVMHIRQPTACNNGEPAIVCINHVLREADAVHFKLQSQMYSSHIARSPEVLTQSGSSPSHSITPIRVEKDSLPPFSGFATQLESPSSVQSSTPPSASPSFTQLSDKPTIKQDIQNRIKRKLDNSSNAKKCGRPKKARLNSSSSSGSGTSIESFNQPISVHGSVCYAPVEEASDVQYISNVLPNCFTPINLKAESQVDLGVYDKIEDIINMDRFEDNEETIMDDTKAKMKVEIPWSLLTPDSSPIRSPPIEDLENRTNLLADVTEVVNQDQDFTTRPQNSADLPTLDVLALEDYLDQVESPAKDETKDEAENLLFQLNDSQLSHVVAMVTDLLVNIMAPPSANQESPKVHC</sequence>
<dbReference type="NCBIfam" id="TIGR00229">
    <property type="entry name" value="sensory_box"/>
    <property type="match status" value="1"/>
</dbReference>
<evidence type="ECO:0000256" key="1">
    <source>
        <dbReference type="ARBA" id="ARBA00004123"/>
    </source>
</evidence>
<dbReference type="Proteomes" id="UP000549394">
    <property type="component" value="Unassembled WGS sequence"/>
</dbReference>
<reference evidence="7 8" key="1">
    <citation type="submission" date="2020-08" db="EMBL/GenBank/DDBJ databases">
        <authorList>
            <person name="Hejnol A."/>
        </authorList>
    </citation>
    <scope>NUCLEOTIDE SEQUENCE [LARGE SCALE GENOMIC DNA]</scope>
</reference>
<dbReference type="FunFam" id="3.30.450.20:FF:000081">
    <property type="entry name" value="Dysfusion, isoform B"/>
    <property type="match status" value="1"/>
</dbReference>
<organism evidence="7 8">
    <name type="scientific">Dimorphilus gyrociliatus</name>
    <dbReference type="NCBI Taxonomy" id="2664684"/>
    <lineage>
        <taxon>Eukaryota</taxon>
        <taxon>Metazoa</taxon>
        <taxon>Spiralia</taxon>
        <taxon>Lophotrochozoa</taxon>
        <taxon>Annelida</taxon>
        <taxon>Polychaeta</taxon>
        <taxon>Polychaeta incertae sedis</taxon>
        <taxon>Dinophilidae</taxon>
        <taxon>Dimorphilus</taxon>
    </lineage>
</organism>
<dbReference type="GO" id="GO:0000977">
    <property type="term" value="F:RNA polymerase II transcription regulatory region sequence-specific DNA binding"/>
    <property type="evidence" value="ECO:0007669"/>
    <property type="project" value="TreeGrafter"/>
</dbReference>
<dbReference type="PANTHER" id="PTHR23043:SF39">
    <property type="entry name" value="DYSFUSION, ISOFORM D"/>
    <property type="match status" value="1"/>
</dbReference>
<name>A0A7I8VB20_9ANNE</name>
<feature type="compositionally biased region" description="Low complexity" evidence="5">
    <location>
        <begin position="327"/>
        <end position="336"/>
    </location>
</feature>
<keyword evidence="3" id="KW-0804">Transcription</keyword>
<dbReference type="InterPro" id="IPR000014">
    <property type="entry name" value="PAS"/>
</dbReference>
<keyword evidence="8" id="KW-1185">Reference proteome</keyword>
<dbReference type="PROSITE" id="PS50112">
    <property type="entry name" value="PAS"/>
    <property type="match status" value="1"/>
</dbReference>
<evidence type="ECO:0000256" key="3">
    <source>
        <dbReference type="ARBA" id="ARBA00023163"/>
    </source>
</evidence>
<dbReference type="InterPro" id="IPR035965">
    <property type="entry name" value="PAS-like_dom_sf"/>
</dbReference>
<keyword evidence="2" id="KW-0805">Transcription regulation</keyword>
<dbReference type="Gene3D" id="3.30.450.20">
    <property type="entry name" value="PAS domain"/>
    <property type="match status" value="2"/>
</dbReference>